<gene>
    <name evidence="9" type="ORF">WMO28_00155</name>
</gene>
<dbReference type="Pfam" id="PF00535">
    <property type="entry name" value="Glycos_transf_2"/>
    <property type="match status" value="1"/>
</dbReference>
<protein>
    <submittedName>
        <fullName evidence="9">Glycosyltransferase family 2 protein</fullName>
        <ecNumber evidence="9">2.4.-.-</ecNumber>
    </submittedName>
</protein>
<comment type="caution">
    <text evidence="9">The sequence shown here is derived from an EMBL/GenBank/DDBJ whole genome shotgun (WGS) entry which is preliminary data.</text>
</comment>
<evidence type="ECO:0000256" key="4">
    <source>
        <dbReference type="ARBA" id="ARBA00022692"/>
    </source>
</evidence>
<proteinExistence type="predicted"/>
<dbReference type="InterPro" id="IPR001173">
    <property type="entry name" value="Glyco_trans_2-like"/>
</dbReference>
<evidence type="ECO:0000313" key="10">
    <source>
        <dbReference type="Proteomes" id="UP001473063"/>
    </source>
</evidence>
<dbReference type="EMBL" id="JBBMEJ010000001">
    <property type="protein sequence ID" value="MEQ2369371.1"/>
    <property type="molecule type" value="Genomic_DNA"/>
</dbReference>
<keyword evidence="10" id="KW-1185">Reference proteome</keyword>
<dbReference type="SUPFAM" id="SSF53448">
    <property type="entry name" value="Nucleotide-diphospho-sugar transferases"/>
    <property type="match status" value="1"/>
</dbReference>
<dbReference type="PANTHER" id="PTHR48090">
    <property type="entry name" value="UNDECAPRENYL-PHOSPHATE 4-DEOXY-4-FORMAMIDO-L-ARABINOSE TRANSFERASE-RELATED"/>
    <property type="match status" value="1"/>
</dbReference>
<keyword evidence="6 7" id="KW-0472">Membrane</keyword>
<keyword evidence="3 9" id="KW-0808">Transferase</keyword>
<dbReference type="CDD" id="cd04187">
    <property type="entry name" value="DPM1_like_bac"/>
    <property type="match status" value="1"/>
</dbReference>
<reference evidence="9 10" key="1">
    <citation type="submission" date="2024-03" db="EMBL/GenBank/DDBJ databases">
        <title>Human intestinal bacterial collection.</title>
        <authorList>
            <person name="Pauvert C."/>
            <person name="Hitch T.C.A."/>
            <person name="Clavel T."/>
        </authorList>
    </citation>
    <scope>NUCLEOTIDE SEQUENCE [LARGE SCALE GENOMIC DNA]</scope>
    <source>
        <strain evidence="9 10">CLA-JM-H16</strain>
    </source>
</reference>
<dbReference type="Proteomes" id="UP001473063">
    <property type="component" value="Unassembled WGS sequence"/>
</dbReference>
<dbReference type="RefSeq" id="WP_349055708.1">
    <property type="nucleotide sequence ID" value="NZ_JBBMEJ010000001.1"/>
</dbReference>
<evidence type="ECO:0000256" key="6">
    <source>
        <dbReference type="ARBA" id="ARBA00023136"/>
    </source>
</evidence>
<evidence type="ECO:0000259" key="8">
    <source>
        <dbReference type="Pfam" id="PF00535"/>
    </source>
</evidence>
<evidence type="ECO:0000313" key="9">
    <source>
        <dbReference type="EMBL" id="MEQ2369371.1"/>
    </source>
</evidence>
<sequence length="321" mass="35855">MSRLSVVLPAYNEELMVIKACRTLKAVLSLAGIGYELVLVDDGSSDGTWNRIREASKEDPNVNGVHFSRNFGKEAAIMAGLAQASGDAIAVMDCDLQHPPETLVEMFHLWEQGYEVVEGVKTSRGKESVMHQKSAGFFYRIMSRATGFDMQNASDFKLLDRKAVESVLSMPERSMFFRAAASWVGFRSISVPFQVQEREAGESKWSTRKLICYAFRNIVAFTTIPLQFVTAGAVGCFCCSLVLLVYSLVRYFTGHAVEGYTTLLIVLLFIGSAVMMSLGIIGYYIARIYEEVKRRPRYIVSKIIHGGDKNNEETDSETIRK</sequence>
<dbReference type="GO" id="GO:0016757">
    <property type="term" value="F:glycosyltransferase activity"/>
    <property type="evidence" value="ECO:0007669"/>
    <property type="project" value="UniProtKB-KW"/>
</dbReference>
<dbReference type="EC" id="2.4.-.-" evidence="9"/>
<keyword evidence="5 7" id="KW-1133">Transmembrane helix</keyword>
<name>A0ABV1BAV9_9FIRM</name>
<evidence type="ECO:0000256" key="1">
    <source>
        <dbReference type="ARBA" id="ARBA00004141"/>
    </source>
</evidence>
<evidence type="ECO:0000256" key="2">
    <source>
        <dbReference type="ARBA" id="ARBA00022676"/>
    </source>
</evidence>
<accession>A0ABV1BAV9</accession>
<evidence type="ECO:0000256" key="7">
    <source>
        <dbReference type="SAM" id="Phobius"/>
    </source>
</evidence>
<keyword evidence="2 9" id="KW-0328">Glycosyltransferase</keyword>
<dbReference type="PANTHER" id="PTHR48090:SF1">
    <property type="entry name" value="PROPHAGE BACTOPRENOL GLUCOSYL TRANSFERASE HOMOLOG"/>
    <property type="match status" value="1"/>
</dbReference>
<comment type="subcellular location">
    <subcellularLocation>
        <location evidence="1">Membrane</location>
        <topology evidence="1">Multi-pass membrane protein</topology>
    </subcellularLocation>
</comment>
<dbReference type="Gene3D" id="3.90.550.10">
    <property type="entry name" value="Spore Coat Polysaccharide Biosynthesis Protein SpsA, Chain A"/>
    <property type="match status" value="1"/>
</dbReference>
<evidence type="ECO:0000256" key="3">
    <source>
        <dbReference type="ARBA" id="ARBA00022679"/>
    </source>
</evidence>
<feature type="domain" description="Glycosyltransferase 2-like" evidence="8">
    <location>
        <begin position="5"/>
        <end position="166"/>
    </location>
</feature>
<dbReference type="InterPro" id="IPR050256">
    <property type="entry name" value="Glycosyltransferase_2"/>
</dbReference>
<keyword evidence="4 7" id="KW-0812">Transmembrane</keyword>
<dbReference type="InterPro" id="IPR029044">
    <property type="entry name" value="Nucleotide-diphossugar_trans"/>
</dbReference>
<feature type="transmembrane region" description="Helical" evidence="7">
    <location>
        <begin position="218"/>
        <end position="248"/>
    </location>
</feature>
<evidence type="ECO:0000256" key="5">
    <source>
        <dbReference type="ARBA" id="ARBA00022989"/>
    </source>
</evidence>
<feature type="transmembrane region" description="Helical" evidence="7">
    <location>
        <begin position="260"/>
        <end position="286"/>
    </location>
</feature>
<organism evidence="9 10">
    <name type="scientific">Blautia aquisgranensis</name>
    <dbReference type="NCBI Taxonomy" id="3133153"/>
    <lineage>
        <taxon>Bacteria</taxon>
        <taxon>Bacillati</taxon>
        <taxon>Bacillota</taxon>
        <taxon>Clostridia</taxon>
        <taxon>Lachnospirales</taxon>
        <taxon>Lachnospiraceae</taxon>
        <taxon>Blautia</taxon>
    </lineage>
</organism>